<organism evidence="2 3">
    <name type="scientific">Rhodofomes roseus</name>
    <dbReference type="NCBI Taxonomy" id="34475"/>
    <lineage>
        <taxon>Eukaryota</taxon>
        <taxon>Fungi</taxon>
        <taxon>Dikarya</taxon>
        <taxon>Basidiomycota</taxon>
        <taxon>Agaricomycotina</taxon>
        <taxon>Agaricomycetes</taxon>
        <taxon>Polyporales</taxon>
        <taxon>Rhodofomes</taxon>
    </lineage>
</organism>
<keyword evidence="1" id="KW-0732">Signal</keyword>
<dbReference type="EMBL" id="JADCUA010000002">
    <property type="protein sequence ID" value="KAH9842353.1"/>
    <property type="molecule type" value="Genomic_DNA"/>
</dbReference>
<dbReference type="PANTHER" id="PTHR31836:SF28">
    <property type="entry name" value="SRCR DOMAIN-CONTAINING PROTEIN-RELATED"/>
    <property type="match status" value="1"/>
</dbReference>
<dbReference type="GeneID" id="71997680"/>
<dbReference type="Proteomes" id="UP000814176">
    <property type="component" value="Unassembled WGS sequence"/>
</dbReference>
<dbReference type="SUPFAM" id="SSF50685">
    <property type="entry name" value="Barwin-like endoglucanases"/>
    <property type="match status" value="1"/>
</dbReference>
<name>A0ABQ8KUJ7_9APHY</name>
<sequence length="305" mass="32456">MLANSHGVDDPVWFRFGRPSCPPSATVANAKPVTMHCRSLLNTLVFLSLLSLGLGHLHAGTLRTKHGASWRRRTERTQALDARNTTTLERRVDGARLTYYDAGQNACGGYDSDNDFVVALNAPQWDNGAHCYKPITIWYGGKSTQAKVTDMCPGCPYGGLDLSRGLFGFIADLGLGVVSASWVFDDDGSQQPQADLQAAAYTPYTSYSPADSPSTTHWTPTSKYTPATTYYAPETYASYSRFSTATAASSAHSSVSGGSTGSMNSATPSTTATAARTVDFDKGTLNQFNMALVGLSGLAEAAAWA</sequence>
<dbReference type="InterPro" id="IPR051477">
    <property type="entry name" value="Expansin_CellWall"/>
</dbReference>
<dbReference type="RefSeq" id="XP_047783400.1">
    <property type="nucleotide sequence ID" value="XM_047916948.1"/>
</dbReference>
<dbReference type="InterPro" id="IPR036908">
    <property type="entry name" value="RlpA-like_sf"/>
</dbReference>
<evidence type="ECO:0000256" key="1">
    <source>
        <dbReference type="ARBA" id="ARBA00022729"/>
    </source>
</evidence>
<keyword evidence="3" id="KW-1185">Reference proteome</keyword>
<dbReference type="Gene3D" id="2.40.40.10">
    <property type="entry name" value="RlpA-like domain"/>
    <property type="match status" value="1"/>
</dbReference>
<accession>A0ABQ8KUJ7</accession>
<comment type="caution">
    <text evidence="2">The sequence shown here is derived from an EMBL/GenBank/DDBJ whole genome shotgun (WGS) entry which is preliminary data.</text>
</comment>
<proteinExistence type="predicted"/>
<gene>
    <name evidence="2" type="ORF">C8Q71DRAFT_199716</name>
</gene>
<reference evidence="2 3" key="1">
    <citation type="journal article" date="2021" name="Environ. Microbiol.">
        <title>Gene family expansions and transcriptome signatures uncover fungal adaptations to wood decay.</title>
        <authorList>
            <person name="Hage H."/>
            <person name="Miyauchi S."/>
            <person name="Viragh M."/>
            <person name="Drula E."/>
            <person name="Min B."/>
            <person name="Chaduli D."/>
            <person name="Navarro D."/>
            <person name="Favel A."/>
            <person name="Norest M."/>
            <person name="Lesage-Meessen L."/>
            <person name="Balint B."/>
            <person name="Merenyi Z."/>
            <person name="de Eugenio L."/>
            <person name="Morin E."/>
            <person name="Martinez A.T."/>
            <person name="Baldrian P."/>
            <person name="Stursova M."/>
            <person name="Martinez M.J."/>
            <person name="Novotny C."/>
            <person name="Magnuson J.K."/>
            <person name="Spatafora J.W."/>
            <person name="Maurice S."/>
            <person name="Pangilinan J."/>
            <person name="Andreopoulos W."/>
            <person name="LaButti K."/>
            <person name="Hundley H."/>
            <person name="Na H."/>
            <person name="Kuo A."/>
            <person name="Barry K."/>
            <person name="Lipzen A."/>
            <person name="Henrissat B."/>
            <person name="Riley R."/>
            <person name="Ahrendt S."/>
            <person name="Nagy L.G."/>
            <person name="Grigoriev I.V."/>
            <person name="Martin F."/>
            <person name="Rosso M.N."/>
        </authorList>
    </citation>
    <scope>NUCLEOTIDE SEQUENCE [LARGE SCALE GENOMIC DNA]</scope>
    <source>
        <strain evidence="2 3">CIRM-BRFM 1785</strain>
    </source>
</reference>
<evidence type="ECO:0000313" key="3">
    <source>
        <dbReference type="Proteomes" id="UP000814176"/>
    </source>
</evidence>
<evidence type="ECO:0000313" key="2">
    <source>
        <dbReference type="EMBL" id="KAH9842353.1"/>
    </source>
</evidence>
<protein>
    <submittedName>
        <fullName evidence="2">RlpA-like double-psi beta-barrel-protein domain-containing protein-containing protein</fullName>
    </submittedName>
</protein>
<dbReference type="CDD" id="cd22191">
    <property type="entry name" value="DPBB_RlpA_EXP_N-like"/>
    <property type="match status" value="1"/>
</dbReference>
<dbReference type="PANTHER" id="PTHR31836">
    <property type="match status" value="1"/>
</dbReference>